<dbReference type="PANTHER" id="PTHR37539:SF1">
    <property type="entry name" value="ER-BOUND OXYGENASE MPAB_MPAB'_RUBBER OXYGENASE CATALYTIC DOMAIN-CONTAINING PROTEIN"/>
    <property type="match status" value="1"/>
</dbReference>
<dbReference type="InterPro" id="IPR018713">
    <property type="entry name" value="MPAB/Lcp_cat_dom"/>
</dbReference>
<organism evidence="2 3">
    <name type="scientific">Oleomonas cavernae</name>
    <dbReference type="NCBI Taxonomy" id="2320859"/>
    <lineage>
        <taxon>Bacteria</taxon>
        <taxon>Pseudomonadati</taxon>
        <taxon>Pseudomonadota</taxon>
        <taxon>Alphaproteobacteria</taxon>
        <taxon>Acetobacterales</taxon>
        <taxon>Acetobacteraceae</taxon>
        <taxon>Oleomonas</taxon>
    </lineage>
</organism>
<dbReference type="GO" id="GO:0016491">
    <property type="term" value="F:oxidoreductase activity"/>
    <property type="evidence" value="ECO:0007669"/>
    <property type="project" value="InterPro"/>
</dbReference>
<sequence length="429" mass="47601">MTVMTPPTATARRATPGRVPAFPEDGIPPFVHALMPVSLPVWLMERLIGGPVRLDRGLREEMIEGLWEGDEPMDTLLDWMFAAGAREGKQLFEQALDHGVESVPEAPEPLRAFFAVIDRRPDWVDMSAVQEGMRALNAVGEVGAYLGRDYALMGGYLLSGFNEALVMTGALNKGAGRRFAETMSWAMDIITPEGMERFGVGFKSTIRVRMIHALVRRNLVRRPDWNAARHAMPINQTDMCATILANALVAFGSRCLGVPMTNGQIDAVIKHTRYVGWLMGVKGPWLPTSNAHAIRLLLHATSTQPRGEETSQIMAKSLAAEPLTRHYPYFRAVHRRLEHSRHLSISRFLLGKRTLDTLGVPSNVLPWYPVLTIGPRLAWQVAHRLVPGGYRRLCEQGLKKQRQMLEVFHAGAKSAAGIIKPDASHPAHV</sequence>
<dbReference type="AlphaFoldDB" id="A0A418WIB1"/>
<accession>A0A418WIB1</accession>
<dbReference type="PANTHER" id="PTHR37539">
    <property type="entry name" value="SECRETED PROTEIN-RELATED"/>
    <property type="match status" value="1"/>
</dbReference>
<dbReference type="RefSeq" id="WP_119781934.1">
    <property type="nucleotide sequence ID" value="NZ_QYUK01000011.1"/>
</dbReference>
<dbReference type="EMBL" id="QYUK01000011">
    <property type="protein sequence ID" value="RJF89748.1"/>
    <property type="molecule type" value="Genomic_DNA"/>
</dbReference>
<evidence type="ECO:0000313" key="2">
    <source>
        <dbReference type="EMBL" id="RJF89748.1"/>
    </source>
</evidence>
<dbReference type="Proteomes" id="UP000284605">
    <property type="component" value="Unassembled WGS sequence"/>
</dbReference>
<protein>
    <submittedName>
        <fullName evidence="2">DUF2236 domain-containing protein</fullName>
    </submittedName>
</protein>
<gene>
    <name evidence="2" type="ORF">D3874_24565</name>
</gene>
<comment type="caution">
    <text evidence="2">The sequence shown here is derived from an EMBL/GenBank/DDBJ whole genome shotgun (WGS) entry which is preliminary data.</text>
</comment>
<evidence type="ECO:0000259" key="1">
    <source>
        <dbReference type="Pfam" id="PF09995"/>
    </source>
</evidence>
<name>A0A418WIB1_9PROT</name>
<proteinExistence type="predicted"/>
<evidence type="ECO:0000313" key="3">
    <source>
        <dbReference type="Proteomes" id="UP000284605"/>
    </source>
</evidence>
<keyword evidence="3" id="KW-1185">Reference proteome</keyword>
<dbReference type="InterPro" id="IPR037473">
    <property type="entry name" value="Lcp-like"/>
</dbReference>
<dbReference type="OrthoDB" id="7365969at2"/>
<feature type="domain" description="ER-bound oxygenase mpaB/mpaB'/Rubber oxygenase catalytic" evidence="1">
    <location>
        <begin position="152"/>
        <end position="367"/>
    </location>
</feature>
<reference evidence="2 3" key="1">
    <citation type="submission" date="2018-09" db="EMBL/GenBank/DDBJ databases">
        <authorList>
            <person name="Zhu H."/>
        </authorList>
    </citation>
    <scope>NUCLEOTIDE SEQUENCE [LARGE SCALE GENOMIC DNA]</scope>
    <source>
        <strain evidence="2 3">K1W22B-8</strain>
    </source>
</reference>
<dbReference type="Pfam" id="PF09995">
    <property type="entry name" value="MPAB_Lcp_cat"/>
    <property type="match status" value="1"/>
</dbReference>